<dbReference type="InterPro" id="IPR001789">
    <property type="entry name" value="Sig_transdc_resp-reg_receiver"/>
</dbReference>
<dbReference type="GO" id="GO:0000160">
    <property type="term" value="P:phosphorelay signal transduction system"/>
    <property type="evidence" value="ECO:0007669"/>
    <property type="project" value="InterPro"/>
</dbReference>
<dbReference type="InterPro" id="IPR003593">
    <property type="entry name" value="AAA+_ATPase"/>
</dbReference>
<dbReference type="InterPro" id="IPR011006">
    <property type="entry name" value="CheY-like_superfamily"/>
</dbReference>
<dbReference type="Pfam" id="PF00072">
    <property type="entry name" value="Response_reg"/>
    <property type="match status" value="1"/>
</dbReference>
<dbReference type="Pfam" id="PF00158">
    <property type="entry name" value="Sigma54_activat"/>
    <property type="match status" value="1"/>
</dbReference>
<evidence type="ECO:0000259" key="7">
    <source>
        <dbReference type="PROSITE" id="PS50045"/>
    </source>
</evidence>
<dbReference type="PANTHER" id="PTHR32071">
    <property type="entry name" value="TRANSCRIPTIONAL REGULATORY PROTEIN"/>
    <property type="match status" value="1"/>
</dbReference>
<dbReference type="GO" id="GO:0005524">
    <property type="term" value="F:ATP binding"/>
    <property type="evidence" value="ECO:0007669"/>
    <property type="project" value="UniProtKB-KW"/>
</dbReference>
<keyword evidence="3" id="KW-0805">Transcription regulation</keyword>
<dbReference type="PANTHER" id="PTHR32071:SF13">
    <property type="entry name" value="RESPONSE REGULATOR HSFA"/>
    <property type="match status" value="1"/>
</dbReference>
<feature type="modified residue" description="4-aspartylphosphate" evidence="6">
    <location>
        <position position="81"/>
    </location>
</feature>
<dbReference type="GO" id="GO:0006355">
    <property type="term" value="P:regulation of DNA-templated transcription"/>
    <property type="evidence" value="ECO:0007669"/>
    <property type="project" value="InterPro"/>
</dbReference>
<dbReference type="Pfam" id="PF02954">
    <property type="entry name" value="HTH_8"/>
    <property type="match status" value="1"/>
</dbReference>
<evidence type="ECO:0000256" key="6">
    <source>
        <dbReference type="PROSITE-ProRule" id="PRU00169"/>
    </source>
</evidence>
<dbReference type="InterPro" id="IPR025662">
    <property type="entry name" value="Sigma_54_int_dom_ATP-bd_1"/>
</dbReference>
<evidence type="ECO:0000259" key="8">
    <source>
        <dbReference type="PROSITE" id="PS50110"/>
    </source>
</evidence>
<dbReference type="PRINTS" id="PR01590">
    <property type="entry name" value="HTHFIS"/>
</dbReference>
<dbReference type="PROSITE" id="PS00675">
    <property type="entry name" value="SIGMA54_INTERACT_1"/>
    <property type="match status" value="1"/>
</dbReference>
<evidence type="ECO:0000256" key="4">
    <source>
        <dbReference type="ARBA" id="ARBA00023125"/>
    </source>
</evidence>
<evidence type="ECO:0000313" key="9">
    <source>
        <dbReference type="EMBL" id="HGU32407.1"/>
    </source>
</evidence>
<dbReference type="CDD" id="cd00009">
    <property type="entry name" value="AAA"/>
    <property type="match status" value="1"/>
</dbReference>
<evidence type="ECO:0000256" key="1">
    <source>
        <dbReference type="ARBA" id="ARBA00022741"/>
    </source>
</evidence>
<dbReference type="InterPro" id="IPR009057">
    <property type="entry name" value="Homeodomain-like_sf"/>
</dbReference>
<accession>A0A7C4MP28</accession>
<dbReference type="InterPro" id="IPR002078">
    <property type="entry name" value="Sigma_54_int"/>
</dbReference>
<organism evidence="9">
    <name type="scientific">Desulfatirhabdium butyrativorans</name>
    <dbReference type="NCBI Taxonomy" id="340467"/>
    <lineage>
        <taxon>Bacteria</taxon>
        <taxon>Pseudomonadati</taxon>
        <taxon>Thermodesulfobacteriota</taxon>
        <taxon>Desulfobacteria</taxon>
        <taxon>Desulfobacterales</taxon>
        <taxon>Desulfatirhabdiaceae</taxon>
        <taxon>Desulfatirhabdium</taxon>
    </lineage>
</organism>
<name>A0A7C4MP28_9BACT</name>
<dbReference type="EMBL" id="DSUH01000137">
    <property type="protein sequence ID" value="HGU32407.1"/>
    <property type="molecule type" value="Genomic_DNA"/>
</dbReference>
<evidence type="ECO:0000256" key="3">
    <source>
        <dbReference type="ARBA" id="ARBA00023015"/>
    </source>
</evidence>
<dbReference type="Gene3D" id="3.40.50.2300">
    <property type="match status" value="1"/>
</dbReference>
<evidence type="ECO:0000256" key="5">
    <source>
        <dbReference type="ARBA" id="ARBA00023163"/>
    </source>
</evidence>
<keyword evidence="1" id="KW-0547">Nucleotide-binding</keyword>
<dbReference type="Gene3D" id="1.10.8.60">
    <property type="match status" value="1"/>
</dbReference>
<dbReference type="InterPro" id="IPR027417">
    <property type="entry name" value="P-loop_NTPase"/>
</dbReference>
<dbReference type="SMART" id="SM00448">
    <property type="entry name" value="REC"/>
    <property type="match status" value="1"/>
</dbReference>
<evidence type="ECO:0000256" key="2">
    <source>
        <dbReference type="ARBA" id="ARBA00022840"/>
    </source>
</evidence>
<dbReference type="PROSITE" id="PS50045">
    <property type="entry name" value="SIGMA54_INTERACT_4"/>
    <property type="match status" value="1"/>
</dbReference>
<comment type="caution">
    <text evidence="9">The sequence shown here is derived from an EMBL/GenBank/DDBJ whole genome shotgun (WGS) entry which is preliminary data.</text>
</comment>
<dbReference type="InterPro" id="IPR058031">
    <property type="entry name" value="AAA_lid_NorR"/>
</dbReference>
<dbReference type="SUPFAM" id="SSF46689">
    <property type="entry name" value="Homeodomain-like"/>
    <property type="match status" value="1"/>
</dbReference>
<keyword evidence="5" id="KW-0804">Transcription</keyword>
<dbReference type="PROSITE" id="PS50110">
    <property type="entry name" value="RESPONSE_REGULATORY"/>
    <property type="match status" value="1"/>
</dbReference>
<keyword evidence="6" id="KW-0597">Phosphoprotein</keyword>
<dbReference type="Gene3D" id="1.10.10.60">
    <property type="entry name" value="Homeodomain-like"/>
    <property type="match status" value="1"/>
</dbReference>
<dbReference type="PROSITE" id="PS00676">
    <property type="entry name" value="SIGMA54_INTERACT_2"/>
    <property type="match status" value="1"/>
</dbReference>
<proteinExistence type="predicted"/>
<protein>
    <submittedName>
        <fullName evidence="9">Sigma-54-dependent Fis family transcriptional regulator</fullName>
    </submittedName>
</protein>
<dbReference type="GO" id="GO:0043565">
    <property type="term" value="F:sequence-specific DNA binding"/>
    <property type="evidence" value="ECO:0007669"/>
    <property type="project" value="InterPro"/>
</dbReference>
<dbReference type="SUPFAM" id="SSF52172">
    <property type="entry name" value="CheY-like"/>
    <property type="match status" value="1"/>
</dbReference>
<dbReference type="Gene3D" id="3.40.50.300">
    <property type="entry name" value="P-loop containing nucleotide triphosphate hydrolases"/>
    <property type="match status" value="1"/>
</dbReference>
<dbReference type="SMART" id="SM00382">
    <property type="entry name" value="AAA"/>
    <property type="match status" value="1"/>
</dbReference>
<dbReference type="InterPro" id="IPR002197">
    <property type="entry name" value="HTH_Fis"/>
</dbReference>
<dbReference type="PROSITE" id="PS00688">
    <property type="entry name" value="SIGMA54_INTERACT_3"/>
    <property type="match status" value="1"/>
</dbReference>
<dbReference type="InterPro" id="IPR025944">
    <property type="entry name" value="Sigma_54_int_dom_CS"/>
</dbReference>
<gene>
    <name evidence="9" type="ORF">ENS29_06080</name>
</gene>
<feature type="domain" description="Response regulatory" evidence="8">
    <location>
        <begin position="31"/>
        <end position="146"/>
    </location>
</feature>
<dbReference type="SUPFAM" id="SSF52540">
    <property type="entry name" value="P-loop containing nucleoside triphosphate hydrolases"/>
    <property type="match status" value="1"/>
</dbReference>
<dbReference type="InterPro" id="IPR025943">
    <property type="entry name" value="Sigma_54_int_dom_ATP-bd_2"/>
</dbReference>
<dbReference type="Pfam" id="PF25601">
    <property type="entry name" value="AAA_lid_14"/>
    <property type="match status" value="1"/>
</dbReference>
<keyword evidence="2" id="KW-0067">ATP-binding</keyword>
<keyword evidence="4" id="KW-0238">DNA-binding</keyword>
<dbReference type="AlphaFoldDB" id="A0A7C4MP28"/>
<feature type="domain" description="Sigma-54 factor interaction" evidence="7">
    <location>
        <begin position="176"/>
        <end position="405"/>
    </location>
</feature>
<dbReference type="FunFam" id="3.40.50.300:FF:000006">
    <property type="entry name" value="DNA-binding transcriptional regulator NtrC"/>
    <property type="match status" value="1"/>
</dbReference>
<sequence length="484" mass="55095">MTKFFQNRYLRTLYRIRYLAFAMEILPEDAPILVVDDDEGLLLSMRTILLSAGLPEPAVVSDSRRVMPLLRKHRFQLLLLDLVMPKFSGMSVLEAVKKEYPEIVCIIVTATDEVATAIQAIKLGAYDYLVKPVSADDLIIVVRRALERYELRKSVTRFETKQSFAAVEHPEAFREMVAEDESMALVFRQVEAVAPTDYSVIVSGESGTGKEMLARILHQLSRRRDKPFVAVNMAAFNKSLFEDAFFGHTKGAYTHAVEERKGFFEVADGGTLFLDEITELDAGLQAKLLRVLQEKEFYRIGSATSRKIDVRIIAATNRDILNEVKTGRFRADLFYRLSMYTIKIPPLRERRKDILPLARHFVRMYGSNKTPPVTDISEELGRNLLNYSFPGNIRELENMIAGAVLLENDTVLHQASVHDLPQRLSKMVVEDEDWPTLDELEKRYLIRVLQKTGGNRKKAAEILGVNLTTIYRKIEKLGCGTMRG</sequence>
<reference evidence="9" key="1">
    <citation type="journal article" date="2020" name="mSystems">
        <title>Genome- and Community-Level Interaction Insights into Carbon Utilization and Element Cycling Functions of Hydrothermarchaeota in Hydrothermal Sediment.</title>
        <authorList>
            <person name="Zhou Z."/>
            <person name="Liu Y."/>
            <person name="Xu W."/>
            <person name="Pan J."/>
            <person name="Luo Z.H."/>
            <person name="Li M."/>
        </authorList>
    </citation>
    <scope>NUCLEOTIDE SEQUENCE [LARGE SCALE GENOMIC DNA]</scope>
    <source>
        <strain evidence="9">SpSt-477</strain>
    </source>
</reference>